<sequence>MTNRIALSIHDANLHTTVKSLGFEVDFRRLLAEFGKYGLIVCAYFYTVVTDDDEFRSIRPPADWLDTTGIRSGESRPKEHSDGEEVKRSVGVAIAADALEIARQIDHTFLFSGDGDLRSVVEAVKRMGGPGHRRFQYSNETSDGRR</sequence>
<feature type="domain" description="NYN" evidence="2">
    <location>
        <begin position="6"/>
        <end position="128"/>
    </location>
</feature>
<dbReference type="InterPro" id="IPR021139">
    <property type="entry name" value="NYN"/>
</dbReference>
<protein>
    <submittedName>
        <fullName evidence="3">Uncharacterized LabA/DUF88 family protein</fullName>
    </submittedName>
</protein>
<proteinExistence type="predicted"/>
<dbReference type="Gene3D" id="3.40.50.1010">
    <property type="entry name" value="5'-nuclease"/>
    <property type="match status" value="1"/>
</dbReference>
<dbReference type="Proteomes" id="UP001565471">
    <property type="component" value="Unassembled WGS sequence"/>
</dbReference>
<dbReference type="InterPro" id="IPR047140">
    <property type="entry name" value="LabA"/>
</dbReference>
<comment type="caution">
    <text evidence="3">The sequence shown here is derived from an EMBL/GenBank/DDBJ whole genome shotgun (WGS) entry which is preliminary data.</text>
</comment>
<organism evidence="3 4">
    <name type="scientific">Bradyrhizobium elkanii</name>
    <dbReference type="NCBI Taxonomy" id="29448"/>
    <lineage>
        <taxon>Bacteria</taxon>
        <taxon>Pseudomonadati</taxon>
        <taxon>Pseudomonadota</taxon>
        <taxon>Alphaproteobacteria</taxon>
        <taxon>Hyphomicrobiales</taxon>
        <taxon>Nitrobacteraceae</taxon>
        <taxon>Bradyrhizobium</taxon>
    </lineage>
</organism>
<feature type="region of interest" description="Disordered" evidence="1">
    <location>
        <begin position="66"/>
        <end position="86"/>
    </location>
</feature>
<feature type="compositionally biased region" description="Basic and acidic residues" evidence="1">
    <location>
        <begin position="73"/>
        <end position="86"/>
    </location>
</feature>
<keyword evidence="4" id="KW-1185">Reference proteome</keyword>
<evidence type="ECO:0000256" key="1">
    <source>
        <dbReference type="SAM" id="MobiDB-lite"/>
    </source>
</evidence>
<evidence type="ECO:0000313" key="3">
    <source>
        <dbReference type="EMBL" id="MEY9315850.1"/>
    </source>
</evidence>
<evidence type="ECO:0000313" key="4">
    <source>
        <dbReference type="Proteomes" id="UP001565471"/>
    </source>
</evidence>
<evidence type="ECO:0000259" key="2">
    <source>
        <dbReference type="Pfam" id="PF01936"/>
    </source>
</evidence>
<dbReference type="EMBL" id="JBGBZA010000002">
    <property type="protein sequence ID" value="MEY9315850.1"/>
    <property type="molecule type" value="Genomic_DNA"/>
</dbReference>
<accession>A0ABV4EXF6</accession>
<dbReference type="Pfam" id="PF01936">
    <property type="entry name" value="NYN"/>
    <property type="match status" value="1"/>
</dbReference>
<dbReference type="PANTHER" id="PTHR35458:SF2">
    <property type="entry name" value="SLR0755 PROTEIN"/>
    <property type="match status" value="1"/>
</dbReference>
<reference evidence="3 4" key="1">
    <citation type="submission" date="2024-07" db="EMBL/GenBank/DDBJ databases">
        <title>Genomic Encyclopedia of Type Strains, Phase V (KMG-V): Genome sequencing to study the core and pangenomes of soil and plant-associated prokaryotes.</title>
        <authorList>
            <person name="Whitman W."/>
        </authorList>
    </citation>
    <scope>NUCLEOTIDE SEQUENCE [LARGE SCALE GENOMIC DNA]</scope>
    <source>
        <strain evidence="3 4">USDA 415</strain>
    </source>
</reference>
<name>A0ABV4EXF6_BRAEL</name>
<dbReference type="PANTHER" id="PTHR35458">
    <property type="entry name" value="SLR0755 PROTEIN"/>
    <property type="match status" value="1"/>
</dbReference>
<dbReference type="RefSeq" id="WP_050994261.1">
    <property type="nucleotide sequence ID" value="NZ_CP126026.1"/>
</dbReference>
<gene>
    <name evidence="3" type="ORF">ABIF29_002649</name>
</gene>